<comment type="caution">
    <text evidence="1">The sequence shown here is derived from an EMBL/GenBank/DDBJ whole genome shotgun (WGS) entry which is preliminary data.</text>
</comment>
<dbReference type="AlphaFoldDB" id="X0TGT9"/>
<protein>
    <recommendedName>
        <fullName evidence="2">3-hydroxyacyl-CoA dehydrogenase C-terminal domain-containing protein</fullName>
    </recommendedName>
</protein>
<reference evidence="1" key="1">
    <citation type="journal article" date="2014" name="Front. Microbiol.">
        <title>High frequency of phylogenetically diverse reductive dehalogenase-homologous genes in deep subseafloor sedimentary metagenomes.</title>
        <authorList>
            <person name="Kawai M."/>
            <person name="Futagami T."/>
            <person name="Toyoda A."/>
            <person name="Takaki Y."/>
            <person name="Nishi S."/>
            <person name="Hori S."/>
            <person name="Arai W."/>
            <person name="Tsubouchi T."/>
            <person name="Morono Y."/>
            <person name="Uchiyama I."/>
            <person name="Ito T."/>
            <person name="Fujiyama A."/>
            <person name="Inagaki F."/>
            <person name="Takami H."/>
        </authorList>
    </citation>
    <scope>NUCLEOTIDE SEQUENCE</scope>
    <source>
        <strain evidence="1">Expedition CK06-06</strain>
    </source>
</reference>
<evidence type="ECO:0008006" key="2">
    <source>
        <dbReference type="Google" id="ProtNLM"/>
    </source>
</evidence>
<gene>
    <name evidence="1" type="ORF">S01H1_17828</name>
</gene>
<feature type="non-terminal residue" evidence="1">
    <location>
        <position position="1"/>
    </location>
</feature>
<name>X0TGT9_9ZZZZ</name>
<organism evidence="1">
    <name type="scientific">marine sediment metagenome</name>
    <dbReference type="NCBI Taxonomy" id="412755"/>
    <lineage>
        <taxon>unclassified sequences</taxon>
        <taxon>metagenomes</taxon>
        <taxon>ecological metagenomes</taxon>
    </lineage>
</organism>
<evidence type="ECO:0000313" key="1">
    <source>
        <dbReference type="EMBL" id="GAF75315.1"/>
    </source>
</evidence>
<dbReference type="EMBL" id="BARS01009484">
    <property type="protein sequence ID" value="GAF75315.1"/>
    <property type="molecule type" value="Genomic_DNA"/>
</dbReference>
<accession>X0TGT9</accession>
<proteinExistence type="predicted"/>
<sequence length="134" mass="15057">EAKFVGYLLKTDTIILNNDHRIWKAKQKAIELMDGYKPPEYRDDIKLPGVGGRTTLKIAIKGFKAQGKLSAHDELIGNKLAYILTGGDKAGLTKSVDEQYLLDIEREAFLSLAAEPLSQDRIRFMLKKGKPLRN</sequence>